<organism evidence="1 2">
    <name type="scientific">Oikopleura dioica</name>
    <name type="common">Tunicate</name>
    <dbReference type="NCBI Taxonomy" id="34765"/>
    <lineage>
        <taxon>Eukaryota</taxon>
        <taxon>Metazoa</taxon>
        <taxon>Chordata</taxon>
        <taxon>Tunicata</taxon>
        <taxon>Appendicularia</taxon>
        <taxon>Copelata</taxon>
        <taxon>Oikopleuridae</taxon>
        <taxon>Oikopleura</taxon>
    </lineage>
</organism>
<dbReference type="EMBL" id="OU015568">
    <property type="protein sequence ID" value="CAG5083932.1"/>
    <property type="molecule type" value="Genomic_DNA"/>
</dbReference>
<evidence type="ECO:0000313" key="1">
    <source>
        <dbReference type="EMBL" id="CAG5083932.1"/>
    </source>
</evidence>
<accession>A0ABN7RQY9</accession>
<protein>
    <submittedName>
        <fullName evidence="1">Oidioi.mRNA.OKI2018_I69.PAR.g10503.t1.cds</fullName>
    </submittedName>
</protein>
<name>A0ABN7RQY9_OIKDI</name>
<gene>
    <name evidence="1" type="ORF">OKIOD_LOCUS2061</name>
</gene>
<dbReference type="Proteomes" id="UP001158576">
    <property type="component" value="Chromosome PAR"/>
</dbReference>
<proteinExistence type="predicted"/>
<sequence length="255" mass="28229">MKVLGAFAAFAAAQDTEWPAASMEQVCGAVRELPMAANQTCEVTLAGDLQALWVNAGGSFVTQPSITRNKWFIHTYEGHGEEDGVRFVSWFKIPFAWPYQLRNPKLTPQEVKDACGSSEDIDIECTDIGEGKQGLFMAPFNFAPGNNDGTYAIPVINTAGHKKDNLYTFELKNQKYDPVAITDIELMANGTVMATALLNETTNEDTGIRYSDDGKFGVMLEEDYQGELLYITFKNKDAENMEFFGGAQAFYSFIN</sequence>
<keyword evidence="2" id="KW-1185">Reference proteome</keyword>
<evidence type="ECO:0000313" key="2">
    <source>
        <dbReference type="Proteomes" id="UP001158576"/>
    </source>
</evidence>
<reference evidence="1 2" key="1">
    <citation type="submission" date="2021-04" db="EMBL/GenBank/DDBJ databases">
        <authorList>
            <person name="Bliznina A."/>
        </authorList>
    </citation>
    <scope>NUCLEOTIDE SEQUENCE [LARGE SCALE GENOMIC DNA]</scope>
</reference>